<dbReference type="Gene3D" id="1.10.10.10">
    <property type="entry name" value="Winged helix-like DNA-binding domain superfamily/Winged helix DNA-binding domain"/>
    <property type="match status" value="1"/>
</dbReference>
<dbReference type="EMBL" id="BMQK01000021">
    <property type="protein sequence ID" value="GGQ83663.1"/>
    <property type="molecule type" value="Genomic_DNA"/>
</dbReference>
<dbReference type="Gene3D" id="3.40.50.300">
    <property type="entry name" value="P-loop containing nucleotide triphosphate hydrolases"/>
    <property type="match status" value="1"/>
</dbReference>
<dbReference type="Pfam" id="PF03704">
    <property type="entry name" value="BTAD"/>
    <property type="match status" value="1"/>
</dbReference>
<evidence type="ECO:0000259" key="8">
    <source>
        <dbReference type="PROSITE" id="PS51755"/>
    </source>
</evidence>
<feature type="DNA-binding region" description="OmpR/PhoB-type" evidence="7">
    <location>
        <begin position="1"/>
        <end position="106"/>
    </location>
</feature>
<keyword evidence="5" id="KW-0804">Transcription</keyword>
<dbReference type="SUPFAM" id="SSF46894">
    <property type="entry name" value="C-terminal effector domain of the bipartite response regulators"/>
    <property type="match status" value="1"/>
</dbReference>
<keyword evidence="3" id="KW-0805">Transcription regulation</keyword>
<dbReference type="InterPro" id="IPR027417">
    <property type="entry name" value="P-loop_NTPase"/>
</dbReference>
<comment type="caution">
    <text evidence="9">The sequence shown here is derived from an EMBL/GenBank/DDBJ whole genome shotgun (WGS) entry which is preliminary data.</text>
</comment>
<dbReference type="GO" id="GO:0043531">
    <property type="term" value="F:ADP binding"/>
    <property type="evidence" value="ECO:0007669"/>
    <property type="project" value="InterPro"/>
</dbReference>
<dbReference type="AlphaFoldDB" id="A0A918BQF5"/>
<dbReference type="CDD" id="cd15831">
    <property type="entry name" value="BTAD"/>
    <property type="match status" value="1"/>
</dbReference>
<feature type="domain" description="OmpR/PhoB-type" evidence="8">
    <location>
        <begin position="1"/>
        <end position="106"/>
    </location>
</feature>
<feature type="repeat" description="TPR" evidence="6">
    <location>
        <begin position="978"/>
        <end position="1011"/>
    </location>
</feature>
<dbReference type="InterPro" id="IPR001867">
    <property type="entry name" value="OmpR/PhoB-type_DNA-bd"/>
</dbReference>
<evidence type="ECO:0000256" key="5">
    <source>
        <dbReference type="ARBA" id="ARBA00023163"/>
    </source>
</evidence>
<dbReference type="Gene3D" id="1.25.40.10">
    <property type="entry name" value="Tetratricopeptide repeat domain"/>
    <property type="match status" value="3"/>
</dbReference>
<dbReference type="Pfam" id="PF00486">
    <property type="entry name" value="Trans_reg_C"/>
    <property type="match status" value="1"/>
</dbReference>
<protein>
    <submittedName>
        <fullName evidence="9">XRE family transcriptional regulator</fullName>
    </submittedName>
</protein>
<feature type="repeat" description="TPR" evidence="6">
    <location>
        <begin position="898"/>
        <end position="931"/>
    </location>
</feature>
<dbReference type="PRINTS" id="PR00364">
    <property type="entry name" value="DISEASERSIST"/>
</dbReference>
<dbReference type="PANTHER" id="PTHR35807:SF1">
    <property type="entry name" value="TRANSCRIPTIONAL REGULATOR REDD"/>
    <property type="match status" value="1"/>
</dbReference>
<dbReference type="SMART" id="SM00028">
    <property type="entry name" value="TPR"/>
    <property type="match status" value="10"/>
</dbReference>
<feature type="repeat" description="TPR" evidence="6">
    <location>
        <begin position="818"/>
        <end position="851"/>
    </location>
</feature>
<evidence type="ECO:0000256" key="7">
    <source>
        <dbReference type="PROSITE-ProRule" id="PRU01091"/>
    </source>
</evidence>
<gene>
    <name evidence="9" type="ORF">GCM10010145_61540</name>
</gene>
<dbReference type="GO" id="GO:0000160">
    <property type="term" value="P:phosphorelay signal transduction system"/>
    <property type="evidence" value="ECO:0007669"/>
    <property type="project" value="UniProtKB-KW"/>
</dbReference>
<accession>A0A918BQF5</accession>
<evidence type="ECO:0000256" key="4">
    <source>
        <dbReference type="ARBA" id="ARBA00023125"/>
    </source>
</evidence>
<proteinExistence type="inferred from homology"/>
<dbReference type="SUPFAM" id="SSF52540">
    <property type="entry name" value="P-loop containing nucleoside triphosphate hydrolases"/>
    <property type="match status" value="1"/>
</dbReference>
<evidence type="ECO:0000313" key="10">
    <source>
        <dbReference type="Proteomes" id="UP000620156"/>
    </source>
</evidence>
<dbReference type="PROSITE" id="PS50005">
    <property type="entry name" value="TPR"/>
    <property type="match status" value="5"/>
</dbReference>
<dbReference type="InterPro" id="IPR005158">
    <property type="entry name" value="BTAD"/>
</dbReference>
<evidence type="ECO:0000256" key="2">
    <source>
        <dbReference type="ARBA" id="ARBA00023012"/>
    </source>
</evidence>
<dbReference type="Proteomes" id="UP000620156">
    <property type="component" value="Unassembled WGS sequence"/>
</dbReference>
<dbReference type="InterPro" id="IPR051677">
    <property type="entry name" value="AfsR-DnrI-RedD_regulator"/>
</dbReference>
<dbReference type="PROSITE" id="PS51755">
    <property type="entry name" value="OMPR_PHOB"/>
    <property type="match status" value="1"/>
</dbReference>
<dbReference type="InterPro" id="IPR019734">
    <property type="entry name" value="TPR_rpt"/>
</dbReference>
<dbReference type="SMART" id="SM01043">
    <property type="entry name" value="BTAD"/>
    <property type="match status" value="1"/>
</dbReference>
<reference evidence="9" key="1">
    <citation type="journal article" date="2014" name="Int. J. Syst. Evol. Microbiol.">
        <title>Complete genome sequence of Corynebacterium casei LMG S-19264T (=DSM 44701T), isolated from a smear-ripened cheese.</title>
        <authorList>
            <consortium name="US DOE Joint Genome Institute (JGI-PGF)"/>
            <person name="Walter F."/>
            <person name="Albersmeier A."/>
            <person name="Kalinowski J."/>
            <person name="Ruckert C."/>
        </authorList>
    </citation>
    <scope>NUCLEOTIDE SEQUENCE</scope>
    <source>
        <strain evidence="9">JCM 3131</strain>
    </source>
</reference>
<keyword evidence="2" id="KW-0902">Two-component regulatory system</keyword>
<sequence length="1117" mass="122544">MDHHTSSTKLRFAVLGPLRVWRDGAELNIGPMQQRVVLAVLLLHANQPVSREKLIDAVWGTTAPGRAVNLLQRHAAGLRRVLEPGRPARAPSRLLSWTEAGYMLTVPAGRLDLEMFTAQVAAGRAARAAGDLPAAAEALHGALELWRGRLCEGLAGPLLEAERDRLAEHRLDVLEERLETDLALGRHAEVVTELAGVVREHPLRERLRAQQMLALYRSGRQAEALAAYRQARALLVDQLGIEPGPELQSLEQAVLTADPALAPLAPEGAPSGHSRSARVPCLLPGDVAGFTGRERQMAWLDRLTVADQASTTAVIGLVSGTPGVGKTALAVHWAHRVRPAFPDGQLYVNLRGYDPEQPMTAGEALARLLTALGLRGQDIPLDVDDRAARYRSELVGRRMLVVLDNAAAAEQLRPLLPGTATCATLVTSRDALPGLVALHGAHRLVLDLLPVDDAQALLRRLIGSRVEAEPQATATLAELCRRLPLALRLAAELAAARPHHSLTALATELADRQRRLDLLAADEEVGAGVRTVFSWSYQRLPADAARAFRMLALHPGPDWNAHATAALTHTSLDTARRLLDQLARAHLIQPTGPDRYTMHDLLHAYAAELTITTDPEGDRHIALTRLFDHYLTTATTATTSLGHHRIDQRPRLFHLTPVSPAPPVDAPDTARTWLDAERANLVAVCAHAARHGWHHHALDLAATLFRHLDIGGHYTVALTIHSHACDAARHTGDHSGEAYALIFLGLVYWRQGHFQQATDHHRRALNLARQTGYRDGQAHALAFLGLVYWRQGEFQQAAGHERQAADLFRRTGNRDGQAHALIFLGLVYWQQGHYQQAVDYHRQATDLFQETENRDGEAYALTFLGLVYWQQGLYQKAADHHRRSLDLSVLLGNRAGQAYALVHLGMVYWRQGHHQEAADYYSRGLHLFSDLGNRDGQVHVLACLGLVHWRQGHYQEAADHHRRSLDLARQTGNRVGQANGLTFLGLVYCQQGHHQEAADHHRRALDLSRQTGYRPCEVEALNGLGEALQANGQAAQARTWHTEALNLASQTGDRYEQARAHAGIATTHHTAGDIPQARRHWQDALGLYADLGVPDADTVCAQLAALAPQEANPAAPS</sequence>
<comment type="similarity">
    <text evidence="1">Belongs to the AfsR/DnrI/RedD regulatory family.</text>
</comment>
<dbReference type="PANTHER" id="PTHR35807">
    <property type="entry name" value="TRANSCRIPTIONAL REGULATOR REDD-RELATED"/>
    <property type="match status" value="1"/>
</dbReference>
<dbReference type="Pfam" id="PF13424">
    <property type="entry name" value="TPR_12"/>
    <property type="match status" value="5"/>
</dbReference>
<dbReference type="RefSeq" id="WP_189220171.1">
    <property type="nucleotide sequence ID" value="NZ_BMQK01000021.1"/>
</dbReference>
<dbReference type="SUPFAM" id="SSF48452">
    <property type="entry name" value="TPR-like"/>
    <property type="match status" value="4"/>
</dbReference>
<dbReference type="GO" id="GO:0006355">
    <property type="term" value="P:regulation of DNA-templated transcription"/>
    <property type="evidence" value="ECO:0007669"/>
    <property type="project" value="InterPro"/>
</dbReference>
<evidence type="ECO:0000256" key="3">
    <source>
        <dbReference type="ARBA" id="ARBA00023015"/>
    </source>
</evidence>
<evidence type="ECO:0000313" key="9">
    <source>
        <dbReference type="EMBL" id="GGQ83663.1"/>
    </source>
</evidence>
<dbReference type="InterPro" id="IPR016032">
    <property type="entry name" value="Sig_transdc_resp-reg_C-effctor"/>
</dbReference>
<evidence type="ECO:0000256" key="6">
    <source>
        <dbReference type="PROSITE-ProRule" id="PRU00339"/>
    </source>
</evidence>
<feature type="repeat" description="TPR" evidence="6">
    <location>
        <begin position="938"/>
        <end position="971"/>
    </location>
</feature>
<keyword evidence="6" id="KW-0802">TPR repeat</keyword>
<reference evidence="9" key="2">
    <citation type="submission" date="2020-09" db="EMBL/GenBank/DDBJ databases">
        <authorList>
            <person name="Sun Q."/>
            <person name="Ohkuma M."/>
        </authorList>
    </citation>
    <scope>NUCLEOTIDE SEQUENCE</scope>
    <source>
        <strain evidence="9">JCM 3131</strain>
    </source>
</reference>
<dbReference type="GO" id="GO:0003677">
    <property type="term" value="F:DNA binding"/>
    <property type="evidence" value="ECO:0007669"/>
    <property type="project" value="UniProtKB-UniRule"/>
</dbReference>
<dbReference type="InterPro" id="IPR011990">
    <property type="entry name" value="TPR-like_helical_dom_sf"/>
</dbReference>
<keyword evidence="4 7" id="KW-0238">DNA-binding</keyword>
<dbReference type="InterPro" id="IPR036388">
    <property type="entry name" value="WH-like_DNA-bd_sf"/>
</dbReference>
<dbReference type="SMART" id="SM00862">
    <property type="entry name" value="Trans_reg_C"/>
    <property type="match status" value="1"/>
</dbReference>
<keyword evidence="10" id="KW-1185">Reference proteome</keyword>
<feature type="repeat" description="TPR" evidence="6">
    <location>
        <begin position="738"/>
        <end position="771"/>
    </location>
</feature>
<name>A0A918BQF5_9ACTN</name>
<evidence type="ECO:0000256" key="1">
    <source>
        <dbReference type="ARBA" id="ARBA00005820"/>
    </source>
</evidence>
<organism evidence="9 10">
    <name type="scientific">Streptomyces ruber</name>
    <dbReference type="NCBI Taxonomy" id="83378"/>
    <lineage>
        <taxon>Bacteria</taxon>
        <taxon>Bacillati</taxon>
        <taxon>Actinomycetota</taxon>
        <taxon>Actinomycetes</taxon>
        <taxon>Kitasatosporales</taxon>
        <taxon>Streptomycetaceae</taxon>
        <taxon>Streptomyces</taxon>
    </lineage>
</organism>